<proteinExistence type="predicted"/>
<name>A0ACB8TEF7_9AGAM</name>
<gene>
    <name evidence="1" type="ORF">BV25DRAFT_1912792</name>
</gene>
<protein>
    <submittedName>
        <fullName evidence="1">Uncharacterized protein</fullName>
    </submittedName>
</protein>
<evidence type="ECO:0000313" key="1">
    <source>
        <dbReference type="EMBL" id="KAI0066760.1"/>
    </source>
</evidence>
<organism evidence="1 2">
    <name type="scientific">Artomyces pyxidatus</name>
    <dbReference type="NCBI Taxonomy" id="48021"/>
    <lineage>
        <taxon>Eukaryota</taxon>
        <taxon>Fungi</taxon>
        <taxon>Dikarya</taxon>
        <taxon>Basidiomycota</taxon>
        <taxon>Agaricomycotina</taxon>
        <taxon>Agaricomycetes</taxon>
        <taxon>Russulales</taxon>
        <taxon>Auriscalpiaceae</taxon>
        <taxon>Artomyces</taxon>
    </lineage>
</organism>
<evidence type="ECO:0000313" key="2">
    <source>
        <dbReference type="Proteomes" id="UP000814140"/>
    </source>
</evidence>
<dbReference type="EMBL" id="MU277192">
    <property type="protein sequence ID" value="KAI0066760.1"/>
    <property type="molecule type" value="Genomic_DNA"/>
</dbReference>
<reference evidence="1" key="1">
    <citation type="submission" date="2021-03" db="EMBL/GenBank/DDBJ databases">
        <authorList>
            <consortium name="DOE Joint Genome Institute"/>
            <person name="Ahrendt S."/>
            <person name="Looney B.P."/>
            <person name="Miyauchi S."/>
            <person name="Morin E."/>
            <person name="Drula E."/>
            <person name="Courty P.E."/>
            <person name="Chicoki N."/>
            <person name="Fauchery L."/>
            <person name="Kohler A."/>
            <person name="Kuo A."/>
            <person name="Labutti K."/>
            <person name="Pangilinan J."/>
            <person name="Lipzen A."/>
            <person name="Riley R."/>
            <person name="Andreopoulos W."/>
            <person name="He G."/>
            <person name="Johnson J."/>
            <person name="Barry K.W."/>
            <person name="Grigoriev I.V."/>
            <person name="Nagy L."/>
            <person name="Hibbett D."/>
            <person name="Henrissat B."/>
            <person name="Matheny P.B."/>
            <person name="Labbe J."/>
            <person name="Martin F."/>
        </authorList>
    </citation>
    <scope>NUCLEOTIDE SEQUENCE</scope>
    <source>
        <strain evidence="1">HHB10654</strain>
    </source>
</reference>
<comment type="caution">
    <text evidence="1">The sequence shown here is derived from an EMBL/GenBank/DDBJ whole genome shotgun (WGS) entry which is preliminary data.</text>
</comment>
<accession>A0ACB8TEF7</accession>
<sequence>MSQDNRATSMTTRNASSRSSTPRPGETFAKLEAKLSTGIKTVKSAREHLAKYSLSIEDEPYTLETLRCILLHIAQLAKVPSPVVSAIHSVGILLGNLDDDERSTRLASTLSEKLDEILEEKLADVTERLAVVATSLDGNTAAFHTMLSDLKDTNDTQKDLLGDIQSSVTKVSDSTSQLTTTASTYRDALLNSAKTSPQPSPLLDPRVARQVITRACQVLIEETESSTLLESTAAIRISTSAKLLISTI</sequence>
<keyword evidence="2" id="KW-1185">Reference proteome</keyword>
<dbReference type="Proteomes" id="UP000814140">
    <property type="component" value="Unassembled WGS sequence"/>
</dbReference>
<reference evidence="1" key="2">
    <citation type="journal article" date="2022" name="New Phytol.">
        <title>Evolutionary transition to the ectomycorrhizal habit in the genomes of a hyperdiverse lineage of mushroom-forming fungi.</title>
        <authorList>
            <person name="Looney B."/>
            <person name="Miyauchi S."/>
            <person name="Morin E."/>
            <person name="Drula E."/>
            <person name="Courty P.E."/>
            <person name="Kohler A."/>
            <person name="Kuo A."/>
            <person name="LaButti K."/>
            <person name="Pangilinan J."/>
            <person name="Lipzen A."/>
            <person name="Riley R."/>
            <person name="Andreopoulos W."/>
            <person name="He G."/>
            <person name="Johnson J."/>
            <person name="Nolan M."/>
            <person name="Tritt A."/>
            <person name="Barry K.W."/>
            <person name="Grigoriev I.V."/>
            <person name="Nagy L.G."/>
            <person name="Hibbett D."/>
            <person name="Henrissat B."/>
            <person name="Matheny P.B."/>
            <person name="Labbe J."/>
            <person name="Martin F.M."/>
        </authorList>
    </citation>
    <scope>NUCLEOTIDE SEQUENCE</scope>
    <source>
        <strain evidence="1">HHB10654</strain>
    </source>
</reference>